<sequence>MKIKEQTIKALDDLSEADLMLVNEWIYQLRTSRYSLSPQEGYKITYEQLHAATQKCKTSLSNEIQRQREDRL</sequence>
<dbReference type="EMBL" id="JACDUS010000011">
    <property type="protein sequence ID" value="MBA2882656.1"/>
    <property type="molecule type" value="Genomic_DNA"/>
</dbReference>
<reference evidence="1 2" key="1">
    <citation type="submission" date="2020-07" db="EMBL/GenBank/DDBJ databases">
        <title>Genomic Encyclopedia of Type Strains, Phase IV (KMG-IV): sequencing the most valuable type-strain genomes for metagenomic binning, comparative biology and taxonomic classification.</title>
        <authorList>
            <person name="Goeker M."/>
        </authorList>
    </citation>
    <scope>NUCLEOTIDE SEQUENCE [LARGE SCALE GENOMIC DNA]</scope>
    <source>
        <strain evidence="1 2">DSM 17721</strain>
    </source>
</reference>
<keyword evidence="2" id="KW-1185">Reference proteome</keyword>
<evidence type="ECO:0000313" key="2">
    <source>
        <dbReference type="Proteomes" id="UP000525298"/>
    </source>
</evidence>
<dbReference type="GO" id="GO:0016874">
    <property type="term" value="F:ligase activity"/>
    <property type="evidence" value="ECO:0007669"/>
    <property type="project" value="UniProtKB-KW"/>
</dbReference>
<protein>
    <submittedName>
        <fullName evidence="1">Acyl-CoA synthetase (AMP-forming)/AMP-acid ligase II</fullName>
    </submittedName>
</protein>
<proteinExistence type="predicted"/>
<accession>A0A7W0CBE3</accession>
<name>A0A7W0CBE3_9BACT</name>
<comment type="caution">
    <text evidence="1">The sequence shown here is derived from an EMBL/GenBank/DDBJ whole genome shotgun (WGS) entry which is preliminary data.</text>
</comment>
<evidence type="ECO:0000313" key="1">
    <source>
        <dbReference type="EMBL" id="MBA2882656.1"/>
    </source>
</evidence>
<dbReference type="Proteomes" id="UP000525298">
    <property type="component" value="Unassembled WGS sequence"/>
</dbReference>
<keyword evidence="1" id="KW-0436">Ligase</keyword>
<gene>
    <name evidence="1" type="ORF">HNR65_003010</name>
</gene>
<dbReference type="AlphaFoldDB" id="A0A7W0CBE3"/>
<organism evidence="1 2">
    <name type="scientific">Desulfosalsimonas propionicica</name>
    <dbReference type="NCBI Taxonomy" id="332175"/>
    <lineage>
        <taxon>Bacteria</taxon>
        <taxon>Pseudomonadati</taxon>
        <taxon>Thermodesulfobacteriota</taxon>
        <taxon>Desulfobacteria</taxon>
        <taxon>Desulfobacterales</taxon>
        <taxon>Desulfosalsimonadaceae</taxon>
        <taxon>Desulfosalsimonas</taxon>
    </lineage>
</organism>
<dbReference type="RefSeq" id="WP_181552287.1">
    <property type="nucleotide sequence ID" value="NZ_JACDUS010000011.1"/>
</dbReference>